<name>A0A9P5P9M8_9AGAR</name>
<dbReference type="AlphaFoldDB" id="A0A9P5P9M8"/>
<feature type="transmembrane region" description="Helical" evidence="1">
    <location>
        <begin position="88"/>
        <end position="109"/>
    </location>
</feature>
<sequence>MARLSDECSAESRLRCVLLLLLLRCLRESLEKPSVPEVGARVGSARRTCQSGGVQGKYKSSDFQIHPLCLISFVIVFLFLFSTPWISFAPIAFICIVSCPCLALPFPHLRPHAFTSSGNCAYPAFPSFLLLPRFCLHPLSFFLYRRCEKQYEWFDFSQWIVLRSYH</sequence>
<keyword evidence="1" id="KW-0472">Membrane</keyword>
<evidence type="ECO:0000256" key="1">
    <source>
        <dbReference type="SAM" id="Phobius"/>
    </source>
</evidence>
<keyword evidence="1" id="KW-0812">Transmembrane</keyword>
<feature type="chain" id="PRO_5040235679" description="Secreted protein" evidence="2">
    <location>
        <begin position="32"/>
        <end position="166"/>
    </location>
</feature>
<feature type="transmembrane region" description="Helical" evidence="1">
    <location>
        <begin position="121"/>
        <end position="144"/>
    </location>
</feature>
<reference evidence="3" key="1">
    <citation type="submission" date="2020-11" db="EMBL/GenBank/DDBJ databases">
        <authorList>
            <consortium name="DOE Joint Genome Institute"/>
            <person name="Ahrendt S."/>
            <person name="Riley R."/>
            <person name="Andreopoulos W."/>
            <person name="Labutti K."/>
            <person name="Pangilinan J."/>
            <person name="Ruiz-Duenas F.J."/>
            <person name="Barrasa J.M."/>
            <person name="Sanchez-Garcia M."/>
            <person name="Camarero S."/>
            <person name="Miyauchi S."/>
            <person name="Serrano A."/>
            <person name="Linde D."/>
            <person name="Babiker R."/>
            <person name="Drula E."/>
            <person name="Ayuso-Fernandez I."/>
            <person name="Pacheco R."/>
            <person name="Padilla G."/>
            <person name="Ferreira P."/>
            <person name="Barriuso J."/>
            <person name="Kellner H."/>
            <person name="Castanera R."/>
            <person name="Alfaro M."/>
            <person name="Ramirez L."/>
            <person name="Pisabarro A.G."/>
            <person name="Kuo A."/>
            <person name="Tritt A."/>
            <person name="Lipzen A."/>
            <person name="He G."/>
            <person name="Yan M."/>
            <person name="Ng V."/>
            <person name="Cullen D."/>
            <person name="Martin F."/>
            <person name="Rosso M.-N."/>
            <person name="Henrissat B."/>
            <person name="Hibbett D."/>
            <person name="Martinez A.T."/>
            <person name="Grigoriev I.V."/>
        </authorList>
    </citation>
    <scope>NUCLEOTIDE SEQUENCE</scope>
    <source>
        <strain evidence="3">AH 40177</strain>
    </source>
</reference>
<keyword evidence="1" id="KW-1133">Transmembrane helix</keyword>
<evidence type="ECO:0000313" key="3">
    <source>
        <dbReference type="EMBL" id="KAF9059321.1"/>
    </source>
</evidence>
<protein>
    <recommendedName>
        <fullName evidence="5">Secreted protein</fullName>
    </recommendedName>
</protein>
<gene>
    <name evidence="3" type="ORF">BDP27DRAFT_513748</name>
</gene>
<feature type="transmembrane region" description="Helical" evidence="1">
    <location>
        <begin position="63"/>
        <end position="81"/>
    </location>
</feature>
<feature type="signal peptide" evidence="2">
    <location>
        <begin position="1"/>
        <end position="31"/>
    </location>
</feature>
<evidence type="ECO:0008006" key="5">
    <source>
        <dbReference type="Google" id="ProtNLM"/>
    </source>
</evidence>
<proteinExistence type="predicted"/>
<dbReference type="EMBL" id="JADNRY010000310">
    <property type="protein sequence ID" value="KAF9059321.1"/>
    <property type="molecule type" value="Genomic_DNA"/>
</dbReference>
<accession>A0A9P5P9M8</accession>
<dbReference type="Proteomes" id="UP000772434">
    <property type="component" value="Unassembled WGS sequence"/>
</dbReference>
<evidence type="ECO:0000313" key="4">
    <source>
        <dbReference type="Proteomes" id="UP000772434"/>
    </source>
</evidence>
<comment type="caution">
    <text evidence="3">The sequence shown here is derived from an EMBL/GenBank/DDBJ whole genome shotgun (WGS) entry which is preliminary data.</text>
</comment>
<organism evidence="3 4">
    <name type="scientific">Rhodocollybia butyracea</name>
    <dbReference type="NCBI Taxonomy" id="206335"/>
    <lineage>
        <taxon>Eukaryota</taxon>
        <taxon>Fungi</taxon>
        <taxon>Dikarya</taxon>
        <taxon>Basidiomycota</taxon>
        <taxon>Agaricomycotina</taxon>
        <taxon>Agaricomycetes</taxon>
        <taxon>Agaricomycetidae</taxon>
        <taxon>Agaricales</taxon>
        <taxon>Marasmiineae</taxon>
        <taxon>Omphalotaceae</taxon>
        <taxon>Rhodocollybia</taxon>
    </lineage>
</organism>
<keyword evidence="4" id="KW-1185">Reference proteome</keyword>
<keyword evidence="2" id="KW-0732">Signal</keyword>
<evidence type="ECO:0000256" key="2">
    <source>
        <dbReference type="SAM" id="SignalP"/>
    </source>
</evidence>